<dbReference type="EMBL" id="JAXBLV010000210">
    <property type="protein sequence ID" value="MDY3562226.1"/>
    <property type="molecule type" value="Genomic_DNA"/>
</dbReference>
<name>A0ABU5F8P1_9BACT</name>
<comment type="caution">
    <text evidence="2">The sequence shown here is derived from an EMBL/GenBank/DDBJ whole genome shotgun (WGS) entry which is preliminary data.</text>
</comment>
<proteinExistence type="predicted"/>
<sequence>MNRRHRFLAAVVVLLLAAAGCKPRSAPESATGGSGGLNGFPAAALAGPPKAAPAAAGLDGAWENVTPGFNPNLRQIKHINGNQFTWVIWDRTRRTAVLVSGGTCSLQGNVYKEVIEYCGAGIQEQLLGREQVLTVESNGDRVTFSGVLTSGVRINETYQRMR</sequence>
<reference evidence="3" key="1">
    <citation type="journal article" date="2023" name="Mar. Drugs">
        <title>Gemmata algarum, a Novel Planctomycete Isolated from an Algal Mat, Displays Antimicrobial Activity.</title>
        <authorList>
            <person name="Kumar G."/>
            <person name="Kallscheuer N."/>
            <person name="Kashif M."/>
            <person name="Ahamad S."/>
            <person name="Jagadeeshwari U."/>
            <person name="Pannikurungottu S."/>
            <person name="Haufschild T."/>
            <person name="Kabuu M."/>
            <person name="Sasikala C."/>
            <person name="Jogler C."/>
            <person name="Ramana C."/>
        </authorList>
    </citation>
    <scope>NUCLEOTIDE SEQUENCE [LARGE SCALE GENOMIC DNA]</scope>
    <source>
        <strain evidence="3">JC673</strain>
    </source>
</reference>
<evidence type="ECO:0000313" key="2">
    <source>
        <dbReference type="EMBL" id="MDY3562226.1"/>
    </source>
</evidence>
<dbReference type="Proteomes" id="UP001272242">
    <property type="component" value="Unassembled WGS sequence"/>
</dbReference>
<accession>A0ABU5F8P1</accession>
<gene>
    <name evidence="2" type="ORF">R5W23_003688</name>
</gene>
<protein>
    <submittedName>
        <fullName evidence="2">Uncharacterized protein</fullName>
    </submittedName>
</protein>
<evidence type="ECO:0000256" key="1">
    <source>
        <dbReference type="SAM" id="SignalP"/>
    </source>
</evidence>
<keyword evidence="3" id="KW-1185">Reference proteome</keyword>
<organism evidence="2 3">
    <name type="scientific">Gemmata algarum</name>
    <dbReference type="NCBI Taxonomy" id="2975278"/>
    <lineage>
        <taxon>Bacteria</taxon>
        <taxon>Pseudomonadati</taxon>
        <taxon>Planctomycetota</taxon>
        <taxon>Planctomycetia</taxon>
        <taxon>Gemmatales</taxon>
        <taxon>Gemmataceae</taxon>
        <taxon>Gemmata</taxon>
    </lineage>
</organism>
<evidence type="ECO:0000313" key="3">
    <source>
        <dbReference type="Proteomes" id="UP001272242"/>
    </source>
</evidence>
<dbReference type="PROSITE" id="PS51257">
    <property type="entry name" value="PROKAR_LIPOPROTEIN"/>
    <property type="match status" value="1"/>
</dbReference>
<keyword evidence="1" id="KW-0732">Signal</keyword>
<feature type="chain" id="PRO_5046040517" evidence="1">
    <location>
        <begin position="27"/>
        <end position="162"/>
    </location>
</feature>
<dbReference type="RefSeq" id="WP_320688552.1">
    <property type="nucleotide sequence ID" value="NZ_JAXBLV010000210.1"/>
</dbReference>
<feature type="signal peptide" evidence="1">
    <location>
        <begin position="1"/>
        <end position="26"/>
    </location>
</feature>